<dbReference type="Gene3D" id="3.30.470.20">
    <property type="entry name" value="ATP-grasp fold, B domain"/>
    <property type="match status" value="1"/>
</dbReference>
<dbReference type="InterPro" id="IPR005875">
    <property type="entry name" value="PurK"/>
</dbReference>
<dbReference type="GO" id="GO:0046872">
    <property type="term" value="F:metal ion binding"/>
    <property type="evidence" value="ECO:0007669"/>
    <property type="project" value="InterPro"/>
</dbReference>
<organism evidence="7 8">
    <name type="scientific">Rothia amarae</name>
    <dbReference type="NCBI Taxonomy" id="169480"/>
    <lineage>
        <taxon>Bacteria</taxon>
        <taxon>Bacillati</taxon>
        <taxon>Actinomycetota</taxon>
        <taxon>Actinomycetes</taxon>
        <taxon>Micrococcales</taxon>
        <taxon>Micrococcaceae</taxon>
        <taxon>Rothia</taxon>
    </lineage>
</organism>
<evidence type="ECO:0000256" key="1">
    <source>
        <dbReference type="ARBA" id="ARBA00022741"/>
    </source>
</evidence>
<feature type="domain" description="ATP-grasp" evidence="6">
    <location>
        <begin position="111"/>
        <end position="309"/>
    </location>
</feature>
<dbReference type="Proteomes" id="UP000516421">
    <property type="component" value="Chromosome"/>
</dbReference>
<accession>A0A7H2BII5</accession>
<dbReference type="InterPro" id="IPR054350">
    <property type="entry name" value="PurT/PurK_preATP-grasp"/>
</dbReference>
<dbReference type="EMBL" id="CP061538">
    <property type="protein sequence ID" value="QNV39481.1"/>
    <property type="molecule type" value="Genomic_DNA"/>
</dbReference>
<dbReference type="KEGG" id="rama:IDM48_08865"/>
<evidence type="ECO:0000256" key="4">
    <source>
        <dbReference type="HAMAP-Rule" id="MF_01928"/>
    </source>
</evidence>
<evidence type="ECO:0000313" key="8">
    <source>
        <dbReference type="Proteomes" id="UP000516421"/>
    </source>
</evidence>
<dbReference type="InterPro" id="IPR040686">
    <property type="entry name" value="PurK_C"/>
</dbReference>
<proteinExistence type="inferred from homology"/>
<comment type="function">
    <text evidence="4">Catalyzes the ATP-dependent conversion of 5-aminoimidazole ribonucleotide (AIR) and HCO(3)(-) to N5-carboxyaminoimidazole ribonucleotide (N5-CAIR).</text>
</comment>
<protein>
    <recommendedName>
        <fullName evidence="4 5">N5-carboxyaminoimidazole ribonucleotide synthase</fullName>
        <shortName evidence="4 5">N5-CAIR synthase</shortName>
        <ecNumber evidence="4 5">6.3.4.18</ecNumber>
    </recommendedName>
    <alternativeName>
        <fullName evidence="4 5">5-(carboxyamino)imidazole ribonucleotide synthetase</fullName>
    </alternativeName>
</protein>
<comment type="caution">
    <text evidence="4">Lacks conserved residue(s) required for the propagation of feature annotation.</text>
</comment>
<dbReference type="InterPro" id="IPR011054">
    <property type="entry name" value="Rudment_hybrid_motif"/>
</dbReference>
<comment type="catalytic activity">
    <reaction evidence="4 5">
        <text>5-amino-1-(5-phospho-beta-D-ribosyl)imidazole + hydrogencarbonate + ATP = 5-carboxyamino-1-(5-phospho-D-ribosyl)imidazole + ADP + phosphate + 2 H(+)</text>
        <dbReference type="Rhea" id="RHEA:19317"/>
        <dbReference type="ChEBI" id="CHEBI:15378"/>
        <dbReference type="ChEBI" id="CHEBI:17544"/>
        <dbReference type="ChEBI" id="CHEBI:30616"/>
        <dbReference type="ChEBI" id="CHEBI:43474"/>
        <dbReference type="ChEBI" id="CHEBI:58730"/>
        <dbReference type="ChEBI" id="CHEBI:137981"/>
        <dbReference type="ChEBI" id="CHEBI:456216"/>
        <dbReference type="EC" id="6.3.4.18"/>
    </reaction>
</comment>
<dbReference type="PANTHER" id="PTHR11609">
    <property type="entry name" value="PURINE BIOSYNTHESIS PROTEIN 6/7, PUR6/7"/>
    <property type="match status" value="1"/>
</dbReference>
<dbReference type="InterPro" id="IPR003135">
    <property type="entry name" value="ATP-grasp_carboxylate-amine"/>
</dbReference>
<comment type="subunit">
    <text evidence="4 5">Homodimer.</text>
</comment>
<dbReference type="Gene3D" id="3.30.1490.20">
    <property type="entry name" value="ATP-grasp fold, A domain"/>
    <property type="match status" value="1"/>
</dbReference>
<evidence type="ECO:0000259" key="6">
    <source>
        <dbReference type="PROSITE" id="PS50975"/>
    </source>
</evidence>
<sequence length="398" mass="43134">MIYPVTGPKIGVVGGGQLARMMAPAAHELGFDLEILAESEDVCAVQVVPHAPVGDYKDFDVLLNFARDKDVLTFDHEHVPTDFLQRLIDEGVNVQPRPGALVHAQDKLEMRRAVERLGLPNPRWAEVKTLDELLSFGDEIGWPVVLKTPRGGYDGKGVLVLDDADQARGADVARWFEQLPERTDFSSLLAEEKVPFTRELSALVARRDSDEVKAWPVAESIQVNSVCDEVIAPAPGISAETAQAASQAAITLATELGVTGVMAAELFEVPGSAQGFLVNELAMRPHNSGHWTQDGSVTSQFEQHLRAVLNLPLGATEVKGEVAIMKNFLGGSNEDIFGMYPAALEEDPRAKIHFYGKGVRAGRKIGHVNIGGKSDQVEELRQAATRVTNILSHGTAEL</sequence>
<dbReference type="NCBIfam" id="NF004679">
    <property type="entry name" value="PRK06019.1-5"/>
    <property type="match status" value="1"/>
</dbReference>
<dbReference type="Pfam" id="PF02222">
    <property type="entry name" value="ATP-grasp"/>
    <property type="match status" value="1"/>
</dbReference>
<dbReference type="InterPro" id="IPR016185">
    <property type="entry name" value="PreATP-grasp_dom_sf"/>
</dbReference>
<dbReference type="HAMAP" id="MF_01928">
    <property type="entry name" value="PurK"/>
    <property type="match status" value="1"/>
</dbReference>
<feature type="binding site" evidence="4">
    <location>
        <begin position="191"/>
        <end position="194"/>
    </location>
    <ligand>
        <name>ATP</name>
        <dbReference type="ChEBI" id="CHEBI:30616"/>
    </ligand>
</feature>
<dbReference type="Pfam" id="PF17769">
    <property type="entry name" value="PurK_C"/>
    <property type="match status" value="1"/>
</dbReference>
<dbReference type="SUPFAM" id="SSF51246">
    <property type="entry name" value="Rudiment single hybrid motif"/>
    <property type="match status" value="1"/>
</dbReference>
<evidence type="ECO:0000256" key="2">
    <source>
        <dbReference type="ARBA" id="ARBA00022755"/>
    </source>
</evidence>
<keyword evidence="8" id="KW-1185">Reference proteome</keyword>
<dbReference type="EC" id="6.3.4.18" evidence="4 5"/>
<gene>
    <name evidence="4 5" type="primary">purK</name>
    <name evidence="7" type="ORF">IDM48_08865</name>
</gene>
<feature type="binding site" evidence="4">
    <location>
        <position position="107"/>
    </location>
    <ligand>
        <name>ATP</name>
        <dbReference type="ChEBI" id="CHEBI:30616"/>
    </ligand>
</feature>
<dbReference type="Pfam" id="PF22660">
    <property type="entry name" value="RS_preATP-grasp-like"/>
    <property type="match status" value="1"/>
</dbReference>
<comment type="function">
    <text evidence="5">Catalyzes the ATP-dependent conversion of 5-aminoimidazole ribonucleotide (AIR) and HCO(3)- to N5-carboxyaminoimidazole ribonucleotide (N5-CAIR).</text>
</comment>
<feature type="binding site" evidence="4">
    <location>
        <position position="147"/>
    </location>
    <ligand>
        <name>ATP</name>
        <dbReference type="ChEBI" id="CHEBI:30616"/>
    </ligand>
</feature>
<dbReference type="AlphaFoldDB" id="A0A7H2BII5"/>
<dbReference type="UniPathway" id="UPA00074">
    <property type="reaction ID" value="UER00942"/>
</dbReference>
<dbReference type="NCBIfam" id="TIGR01161">
    <property type="entry name" value="purK"/>
    <property type="match status" value="1"/>
</dbReference>
<keyword evidence="3 4" id="KW-0067">ATP-binding</keyword>
<feature type="binding site" evidence="4">
    <location>
        <begin position="279"/>
        <end position="280"/>
    </location>
    <ligand>
        <name>ATP</name>
        <dbReference type="ChEBI" id="CHEBI:30616"/>
    </ligand>
</feature>
<dbReference type="GO" id="GO:0005524">
    <property type="term" value="F:ATP binding"/>
    <property type="evidence" value="ECO:0007669"/>
    <property type="project" value="UniProtKB-UniRule"/>
</dbReference>
<evidence type="ECO:0000313" key="7">
    <source>
        <dbReference type="EMBL" id="QNV39481.1"/>
    </source>
</evidence>
<evidence type="ECO:0000256" key="5">
    <source>
        <dbReference type="RuleBase" id="RU361200"/>
    </source>
</evidence>
<dbReference type="SUPFAM" id="SSF56059">
    <property type="entry name" value="Glutathione synthetase ATP-binding domain-like"/>
    <property type="match status" value="1"/>
</dbReference>
<name>A0A7H2BII5_9MICC</name>
<dbReference type="PROSITE" id="PS50975">
    <property type="entry name" value="ATP_GRASP"/>
    <property type="match status" value="1"/>
</dbReference>
<comment type="similarity">
    <text evidence="4 5">Belongs to the PurK/PurT family.</text>
</comment>
<dbReference type="InterPro" id="IPR013815">
    <property type="entry name" value="ATP_grasp_subdomain_1"/>
</dbReference>
<dbReference type="Gene3D" id="3.40.50.20">
    <property type="match status" value="1"/>
</dbReference>
<reference evidence="7 8" key="1">
    <citation type="submission" date="2020-09" db="EMBL/GenBank/DDBJ databases">
        <title>Investigation of environmental microbe.</title>
        <authorList>
            <person name="Ou Y."/>
            <person name="Kang Q."/>
        </authorList>
    </citation>
    <scope>NUCLEOTIDE SEQUENCE [LARGE SCALE GENOMIC DNA]</scope>
    <source>
        <strain evidence="7 8">KJZ-9</strain>
    </source>
</reference>
<dbReference type="SUPFAM" id="SSF52440">
    <property type="entry name" value="PreATP-grasp domain"/>
    <property type="match status" value="1"/>
</dbReference>
<dbReference type="GO" id="GO:0034028">
    <property type="term" value="F:5-(carboxyamino)imidazole ribonucleotide synthase activity"/>
    <property type="evidence" value="ECO:0007669"/>
    <property type="project" value="UniProtKB-UniRule"/>
</dbReference>
<dbReference type="GO" id="GO:0006189">
    <property type="term" value="P:'de novo' IMP biosynthetic process"/>
    <property type="evidence" value="ECO:0007669"/>
    <property type="project" value="UniProtKB-UniRule"/>
</dbReference>
<dbReference type="InterPro" id="IPR011761">
    <property type="entry name" value="ATP-grasp"/>
</dbReference>
<feature type="binding site" evidence="4">
    <location>
        <position position="199"/>
    </location>
    <ligand>
        <name>ATP</name>
        <dbReference type="ChEBI" id="CHEBI:30616"/>
    </ligand>
</feature>
<keyword evidence="4 5" id="KW-0436">Ligase</keyword>
<keyword evidence="2 4" id="KW-0658">Purine biosynthesis</keyword>
<dbReference type="NCBIfam" id="NF004680">
    <property type="entry name" value="PRK06019.1-6"/>
    <property type="match status" value="1"/>
</dbReference>
<dbReference type="GO" id="GO:0004638">
    <property type="term" value="F:phosphoribosylaminoimidazole carboxylase activity"/>
    <property type="evidence" value="ECO:0007669"/>
    <property type="project" value="InterPro"/>
</dbReference>
<evidence type="ECO:0000256" key="3">
    <source>
        <dbReference type="ARBA" id="ARBA00022840"/>
    </source>
</evidence>
<keyword evidence="1 4" id="KW-0547">Nucleotide-binding</keyword>
<comment type="pathway">
    <text evidence="4 5">Purine metabolism; IMP biosynthesis via de novo pathway; 5-amino-1-(5-phospho-D-ribosyl)imidazole-4-carboxylate from 5-amino-1-(5-phospho-D-ribosyl)imidazole (N5-CAIR route): step 1/2.</text>
</comment>
<dbReference type="PANTHER" id="PTHR11609:SF5">
    <property type="entry name" value="PHOSPHORIBOSYLAMINOIMIDAZOLE CARBOXYLASE"/>
    <property type="match status" value="1"/>
</dbReference>
<dbReference type="GO" id="GO:0005829">
    <property type="term" value="C:cytosol"/>
    <property type="evidence" value="ECO:0007669"/>
    <property type="project" value="TreeGrafter"/>
</dbReference>